<reference evidence="2 3" key="1">
    <citation type="submission" date="2017-11" db="EMBL/GenBank/DDBJ databases">
        <title>Complete genome sequence of Streptomyces lavendulae subsp. lavendulae CCM 3239 (formerly 'Streptomyces aureofaciens CCM 3239'), the producer of the angucycline-type antibiotic auricin.</title>
        <authorList>
            <person name="Busche T."/>
            <person name="Novakova R."/>
            <person name="Al'Dilaimi A."/>
            <person name="Homerova D."/>
            <person name="Feckova L."/>
            <person name="Rezuchova B."/>
            <person name="Mingyar E."/>
            <person name="Csolleiova D."/>
            <person name="Bekeova C."/>
            <person name="Winkler A."/>
            <person name="Sevcikova B."/>
            <person name="Kalinowski J."/>
            <person name="Kormanec J."/>
            <person name="Ruckert C."/>
        </authorList>
    </citation>
    <scope>NUCLEOTIDE SEQUENCE [LARGE SCALE GENOMIC DNA]</scope>
    <source>
        <strain evidence="2 3">CCM 3239</strain>
    </source>
</reference>
<sequence>MDTTDRAAELYYGAARRDLWELLRWRVLKAPGGRRQLLLWLVVLPLVPLALITAQHGREVDPVALACTVGAGVACGAVCLWLELWRTARRTYRWAAEHPGYALVVTGHGTQNRRPDGTAVSYGWDKYTGWAETRGLFVFVFFNGDLGWVPKRCARTPEDLDRIRSFFDRNLTRLG</sequence>
<evidence type="ECO:0000313" key="2">
    <source>
        <dbReference type="EMBL" id="ATZ26779.1"/>
    </source>
</evidence>
<evidence type="ECO:0000313" key="3">
    <source>
        <dbReference type="Proteomes" id="UP000231791"/>
    </source>
</evidence>
<dbReference type="Proteomes" id="UP000231791">
    <property type="component" value="Chromosome"/>
</dbReference>
<organism evidence="2 3">
    <name type="scientific">Streptomyces lavendulae subsp. lavendulae</name>
    <dbReference type="NCBI Taxonomy" id="58340"/>
    <lineage>
        <taxon>Bacteria</taxon>
        <taxon>Bacillati</taxon>
        <taxon>Actinomycetota</taxon>
        <taxon>Actinomycetes</taxon>
        <taxon>Kitasatosporales</taxon>
        <taxon>Streptomycetaceae</taxon>
        <taxon>Streptomyces</taxon>
    </lineage>
</organism>
<dbReference type="AlphaFoldDB" id="A0A2K8PJ82"/>
<gene>
    <name evidence="2" type="ORF">SLAV_24910</name>
</gene>
<dbReference type="RefSeq" id="WP_030227018.1">
    <property type="nucleotide sequence ID" value="NZ_CP024985.1"/>
</dbReference>
<dbReference type="KEGG" id="slx:SLAV_24910"/>
<protein>
    <recommendedName>
        <fullName evidence="1">YcxB-like C-terminal domain-containing protein</fullName>
    </recommendedName>
</protein>
<dbReference type="EMBL" id="CP024985">
    <property type="protein sequence ID" value="ATZ26779.1"/>
    <property type="molecule type" value="Genomic_DNA"/>
</dbReference>
<proteinExistence type="predicted"/>
<evidence type="ECO:0000259" key="1">
    <source>
        <dbReference type="Pfam" id="PF14317"/>
    </source>
</evidence>
<dbReference type="OrthoDB" id="4327547at2"/>
<name>A0A2K8PJ82_STRLA</name>
<accession>A0A2K8PJ82</accession>
<feature type="domain" description="YcxB-like C-terminal" evidence="1">
    <location>
        <begin position="121"/>
        <end position="166"/>
    </location>
</feature>
<dbReference type="InterPro" id="IPR025588">
    <property type="entry name" value="YcxB-like_C"/>
</dbReference>
<keyword evidence="3" id="KW-1185">Reference proteome</keyword>
<dbReference type="Pfam" id="PF14317">
    <property type="entry name" value="YcxB"/>
    <property type="match status" value="1"/>
</dbReference>
<dbReference type="GeneID" id="49385999"/>